<proteinExistence type="predicted"/>
<organism evidence="1">
    <name type="scientific">Halalkalibacterium halodurans</name>
    <name type="common">Bacillus halodurans</name>
    <dbReference type="NCBI Taxonomy" id="86665"/>
    <lineage>
        <taxon>Bacteria</taxon>
        <taxon>Bacillati</taxon>
        <taxon>Bacillota</taxon>
        <taxon>Bacilli</taxon>
        <taxon>Bacillales</taxon>
        <taxon>Bacillaceae</taxon>
        <taxon>Halalkalibacterium (ex Joshi et al. 2022)</taxon>
    </lineage>
</organism>
<name>A0A0M0KHX0_ALKHA</name>
<evidence type="ECO:0000313" key="1">
    <source>
        <dbReference type="EMBL" id="KOO37998.1"/>
    </source>
</evidence>
<dbReference type="EMBL" id="LILD01000001">
    <property type="protein sequence ID" value="KOO37998.1"/>
    <property type="molecule type" value="Genomic_DNA"/>
</dbReference>
<gene>
    <name evidence="1" type="ORF">AMD02_03355</name>
</gene>
<dbReference type="AlphaFoldDB" id="A0A0M0KHX0"/>
<protein>
    <submittedName>
        <fullName evidence="1">Uncharacterized protein</fullName>
    </submittedName>
</protein>
<sequence>MIMEKVRIIDEASTTIVDPCILVCLEKQSSRLKVEEEITLQMLKDTKMRRKERKFMSKKSLTVALFFGLVVVLIGCTQTEESWQESALFTSGSYTMIGE</sequence>
<accession>A0A0M0KHX0</accession>
<reference evidence="1" key="1">
    <citation type="submission" date="2015-08" db="EMBL/GenBank/DDBJ databases">
        <title>Complete DNA Sequence of Pseudomonas syringae pv. actinidiae, the Causal Agent of Kiwifruit Canker Disease.</title>
        <authorList>
            <person name="Rikkerink E.H.A."/>
            <person name="Fineran P.C."/>
        </authorList>
    </citation>
    <scope>NUCLEOTIDE SEQUENCE</scope>
    <source>
        <strain evidence="1">DSM 13666</strain>
    </source>
</reference>
<dbReference type="PATRIC" id="fig|136160.3.peg.913"/>
<comment type="caution">
    <text evidence="1">The sequence shown here is derived from an EMBL/GenBank/DDBJ whole genome shotgun (WGS) entry which is preliminary data.</text>
</comment>